<dbReference type="EMBL" id="CP113520">
    <property type="protein sequence ID" value="WAJ27542.1"/>
    <property type="molecule type" value="Genomic_DNA"/>
</dbReference>
<accession>A0ACD4NLB1</accession>
<proteinExistence type="predicted"/>
<gene>
    <name evidence="1" type="ORF">OXU80_22275</name>
</gene>
<reference evidence="1" key="1">
    <citation type="submission" date="2022-11" db="EMBL/GenBank/DDBJ databases">
        <title>beta-Carotene-producing bacterium, Jeongeuplla avenae sp. nov., alleviates the salt stress of Arabidopsis seedlings.</title>
        <authorList>
            <person name="Jiang L."/>
            <person name="Lee J."/>
        </authorList>
    </citation>
    <scope>NUCLEOTIDE SEQUENCE</scope>
    <source>
        <strain evidence="1">DY_R2A_6</strain>
    </source>
</reference>
<protein>
    <submittedName>
        <fullName evidence="1">Uncharacterized protein</fullName>
    </submittedName>
</protein>
<organism evidence="1 2">
    <name type="scientific">Antarcticirhabdus aurantiaca</name>
    <dbReference type="NCBI Taxonomy" id="2606717"/>
    <lineage>
        <taxon>Bacteria</taxon>
        <taxon>Pseudomonadati</taxon>
        <taxon>Pseudomonadota</taxon>
        <taxon>Alphaproteobacteria</taxon>
        <taxon>Hyphomicrobiales</taxon>
        <taxon>Aurantimonadaceae</taxon>
        <taxon>Antarcticirhabdus</taxon>
    </lineage>
</organism>
<name>A0ACD4NLB1_9HYPH</name>
<keyword evidence="2" id="KW-1185">Reference proteome</keyword>
<sequence length="84" mass="9369">MRVSAKKGDPGFAAWEADRERWRHAKIFLDGAAIDHVVTVDTDAGYVLRNKTNEDGQIYCIPGMDEIAEEDLFGTVTIQEPSTE</sequence>
<evidence type="ECO:0000313" key="1">
    <source>
        <dbReference type="EMBL" id="WAJ27542.1"/>
    </source>
</evidence>
<evidence type="ECO:0000313" key="2">
    <source>
        <dbReference type="Proteomes" id="UP001163223"/>
    </source>
</evidence>
<dbReference type="Proteomes" id="UP001163223">
    <property type="component" value="Chromosome"/>
</dbReference>